<name>A0A0F7JR88_9DEIO</name>
<evidence type="ECO:0000313" key="2">
    <source>
        <dbReference type="EMBL" id="AKH17060.1"/>
    </source>
</evidence>
<dbReference type="Proteomes" id="UP000034024">
    <property type="component" value="Chromosome"/>
</dbReference>
<dbReference type="RefSeq" id="WP_046843630.1">
    <property type="nucleotide sequence ID" value="NZ_CP011389.1"/>
</dbReference>
<evidence type="ECO:0000313" key="3">
    <source>
        <dbReference type="Proteomes" id="UP000034024"/>
    </source>
</evidence>
<protein>
    <recommendedName>
        <fullName evidence="4">DUF4900 domain-containing protein</fullName>
    </recommendedName>
</protein>
<dbReference type="KEGG" id="dch:SY84_08320"/>
<keyword evidence="3" id="KW-1185">Reference proteome</keyword>
<dbReference type="AlphaFoldDB" id="A0A0F7JR88"/>
<accession>A0A0F7JR88</accession>
<dbReference type="PATRIC" id="fig|1309411.5.peg.1698"/>
<evidence type="ECO:0000256" key="1">
    <source>
        <dbReference type="SAM" id="Phobius"/>
    </source>
</evidence>
<keyword evidence="1" id="KW-0812">Transmembrane</keyword>
<organism evidence="2 3">
    <name type="scientific">Deinococcus soli</name>
    <name type="common">ex Cha et al. 2016</name>
    <dbReference type="NCBI Taxonomy" id="1309411"/>
    <lineage>
        <taxon>Bacteria</taxon>
        <taxon>Thermotogati</taxon>
        <taxon>Deinococcota</taxon>
        <taxon>Deinococci</taxon>
        <taxon>Deinococcales</taxon>
        <taxon>Deinococcaceae</taxon>
        <taxon>Deinococcus</taxon>
    </lineage>
</organism>
<keyword evidence="1" id="KW-1133">Transmembrane helix</keyword>
<proteinExistence type="predicted"/>
<dbReference type="PROSITE" id="PS51257">
    <property type="entry name" value="PROKAR_LIPOPROTEIN"/>
    <property type="match status" value="1"/>
</dbReference>
<feature type="transmembrane region" description="Helical" evidence="1">
    <location>
        <begin position="26"/>
        <end position="48"/>
    </location>
</feature>
<keyword evidence="1" id="KW-0472">Membrane</keyword>
<dbReference type="EMBL" id="CP011389">
    <property type="protein sequence ID" value="AKH17060.1"/>
    <property type="molecule type" value="Genomic_DNA"/>
</dbReference>
<dbReference type="OrthoDB" id="55472at2"/>
<sequence>MNIPARRPTPAAHTTPFSTVQGMSTLITVLGACLVIAVLLSMTATVILGSQRGVADNRAALEAQYAAESSLARAQATADAFADVLNSIQIAKGTQQDEILTGLGAVCGMPGKVTLPANVPNLPPAGNKLCTPPGLSGAAKDNQLAFLRDRTKIPPGLTDAQWKGQWRNMFSGSSGVLVTTSASTQGTASGTLTTEVRGGLSIQSVTITPDNKVRLVLQSTPLVSTATLQRGGRIVAQRRYSSGGLTTREIVISQPPFSQYQYFVNRRTLPGTTATGNGGRLVFWDEDTFEGRVHANGAFGSTAPVFWASAANRGPRFLGKYTSTSATLEYSTAARPSADTMFTGGYQLGVDAIDLPTNANDQRLATTGIQPGNCPNTAACLNTVFGSGAATSGVFYAPGTAATPNSGGSFGQSGKGGIFVKGNVDNLTLSKTGSFQRIEIVQGGKTTRFDQTGPNSWNVYENGVLKKTMGGTFNGMVYVDGNIGTQTPAGSGGLKGDGTGNPDIAATSQMTVAATGDIFIKDDITYTDAPSVSDSKNVLGVYSEKGNVKVNGPLNRDITINGTLMAATTGKGFGTVDYTTARTTGTTTPKINLTGGIIEEQSQGVGQVGTPGRGYSRNFKWDPRLASGLTPPFFPTQGAYEAAPDFTELTMPRTFRAEGM</sequence>
<reference evidence="2 3" key="1">
    <citation type="submission" date="2015-01" db="EMBL/GenBank/DDBJ databases">
        <title>Deinococcus soli/N5/whole genome sequencing.</title>
        <authorList>
            <person name="Kim M.K."/>
            <person name="Srinivasan S."/>
            <person name="Lee J.-J."/>
        </authorList>
    </citation>
    <scope>NUCLEOTIDE SEQUENCE [LARGE SCALE GENOMIC DNA]</scope>
    <source>
        <strain evidence="2 3">N5</strain>
    </source>
</reference>
<evidence type="ECO:0008006" key="4">
    <source>
        <dbReference type="Google" id="ProtNLM"/>
    </source>
</evidence>
<gene>
    <name evidence="2" type="ORF">SY84_08320</name>
</gene>